<feature type="compositionally biased region" description="Gly residues" evidence="17">
    <location>
        <begin position="177"/>
        <end position="194"/>
    </location>
</feature>
<dbReference type="Gene3D" id="3.30.1140.32">
    <property type="entry name" value="Ribosomal protein S3, C-terminal domain"/>
    <property type="match status" value="1"/>
</dbReference>
<dbReference type="PANTHER" id="PTHR45629:SF7">
    <property type="entry name" value="DNA EXCISION REPAIR PROTEIN ERCC-6-RELATED"/>
    <property type="match status" value="1"/>
</dbReference>
<evidence type="ECO:0000259" key="19">
    <source>
        <dbReference type="PROSITE" id="PS51192"/>
    </source>
</evidence>
<dbReference type="Pfam" id="PF00271">
    <property type="entry name" value="Helicase_C"/>
    <property type="match status" value="1"/>
</dbReference>
<dbReference type="Gene3D" id="3.30.300.20">
    <property type="match status" value="1"/>
</dbReference>
<evidence type="ECO:0000256" key="5">
    <source>
        <dbReference type="ARBA" id="ARBA00022763"/>
    </source>
</evidence>
<evidence type="ECO:0000256" key="16">
    <source>
        <dbReference type="RuleBase" id="RU003624"/>
    </source>
</evidence>
<dbReference type="PROSITE" id="PS50823">
    <property type="entry name" value="KH_TYPE_2"/>
    <property type="match status" value="1"/>
</dbReference>
<dbReference type="CDD" id="cd18793">
    <property type="entry name" value="SF2_C_SNF"/>
    <property type="match status" value="1"/>
</dbReference>
<evidence type="ECO:0000256" key="12">
    <source>
        <dbReference type="ARBA" id="ARBA00023204"/>
    </source>
</evidence>
<keyword evidence="5" id="KW-0227">DNA damage</keyword>
<gene>
    <name evidence="21" type="ORF">VOLCADRAFT_120230</name>
</gene>
<evidence type="ECO:0000256" key="9">
    <source>
        <dbReference type="ARBA" id="ARBA00022884"/>
    </source>
</evidence>
<feature type="compositionally biased region" description="Low complexity" evidence="17">
    <location>
        <begin position="1003"/>
        <end position="1013"/>
    </location>
</feature>
<dbReference type="Pfam" id="PF07650">
    <property type="entry name" value="KH_2"/>
    <property type="match status" value="1"/>
</dbReference>
<dbReference type="eggNOG" id="KOG0387">
    <property type="taxonomic scope" value="Eukaryota"/>
</dbReference>
<comment type="similarity">
    <text evidence="2">Belongs to the SNF2/RAD54 helicase family.</text>
</comment>
<evidence type="ECO:0000256" key="11">
    <source>
        <dbReference type="ARBA" id="ARBA00023125"/>
    </source>
</evidence>
<evidence type="ECO:0000256" key="10">
    <source>
        <dbReference type="ARBA" id="ARBA00022980"/>
    </source>
</evidence>
<feature type="compositionally biased region" description="Low complexity" evidence="17">
    <location>
        <begin position="321"/>
        <end position="336"/>
    </location>
</feature>
<dbReference type="InterPro" id="IPR050496">
    <property type="entry name" value="SNF2_RAD54_helicase_repair"/>
</dbReference>
<keyword evidence="11" id="KW-0238">DNA-binding</keyword>
<evidence type="ECO:0000256" key="15">
    <source>
        <dbReference type="PROSITE-ProRule" id="PRU00118"/>
    </source>
</evidence>
<evidence type="ECO:0000256" key="14">
    <source>
        <dbReference type="ARBA" id="ARBA00023274"/>
    </source>
</evidence>
<keyword evidence="9 15" id="KW-0694">RNA-binding</keyword>
<accession>D8TIE9</accession>
<dbReference type="SUPFAM" id="SSF52540">
    <property type="entry name" value="P-loop containing nucleoside triphosphate hydrolases"/>
    <property type="match status" value="2"/>
</dbReference>
<evidence type="ECO:0000256" key="13">
    <source>
        <dbReference type="ARBA" id="ARBA00023242"/>
    </source>
</evidence>
<dbReference type="Gene3D" id="3.40.50.10810">
    <property type="entry name" value="Tandem AAA-ATPase domain"/>
    <property type="match status" value="1"/>
</dbReference>
<feature type="domain" description="Helicase ATP-binding" evidence="19">
    <location>
        <begin position="465"/>
        <end position="639"/>
    </location>
</feature>
<dbReference type="PROSITE" id="PS51192">
    <property type="entry name" value="HELICASE_ATP_BIND_1"/>
    <property type="match status" value="1"/>
</dbReference>
<feature type="compositionally biased region" description="Basic and acidic residues" evidence="17">
    <location>
        <begin position="404"/>
        <end position="419"/>
    </location>
</feature>
<comment type="similarity">
    <text evidence="3 16">Belongs to the universal ribosomal protein uS3 family.</text>
</comment>
<dbReference type="GO" id="GO:0005524">
    <property type="term" value="F:ATP binding"/>
    <property type="evidence" value="ECO:0007669"/>
    <property type="project" value="InterPro"/>
</dbReference>
<feature type="compositionally biased region" description="Low complexity" evidence="17">
    <location>
        <begin position="1175"/>
        <end position="1186"/>
    </location>
</feature>
<dbReference type="GO" id="GO:0022626">
    <property type="term" value="C:cytosolic ribosome"/>
    <property type="evidence" value="ECO:0007669"/>
    <property type="project" value="UniProtKB-ARBA"/>
</dbReference>
<dbReference type="FunFam" id="3.40.50.10810:FF:000094">
    <property type="entry name" value="DNA excision repair protein ERCC-6"/>
    <property type="match status" value="1"/>
</dbReference>
<feature type="compositionally biased region" description="Low complexity" evidence="17">
    <location>
        <begin position="1057"/>
        <end position="1077"/>
    </location>
</feature>
<dbReference type="Proteomes" id="UP000001058">
    <property type="component" value="Unassembled WGS sequence"/>
</dbReference>
<keyword evidence="8" id="KW-0067">ATP-binding</keyword>
<dbReference type="Pfam" id="PF00176">
    <property type="entry name" value="SNF2-rel_dom"/>
    <property type="match status" value="1"/>
</dbReference>
<evidence type="ECO:0000256" key="4">
    <source>
        <dbReference type="ARBA" id="ARBA00022741"/>
    </source>
</evidence>
<dbReference type="eggNOG" id="KOG3181">
    <property type="taxonomic scope" value="Eukaryota"/>
</dbReference>
<dbReference type="PROSITE" id="PS51194">
    <property type="entry name" value="HELICASE_CTER"/>
    <property type="match status" value="1"/>
</dbReference>
<keyword evidence="12" id="KW-0234">DNA repair</keyword>
<keyword evidence="10 16" id="KW-0689">Ribosomal protein</keyword>
<dbReference type="NCBIfam" id="TIGR01008">
    <property type="entry name" value="uS3_euk_arch"/>
    <property type="match status" value="1"/>
</dbReference>
<feature type="region of interest" description="Disordered" evidence="17">
    <location>
        <begin position="1168"/>
        <end position="1222"/>
    </location>
</feature>
<dbReference type="InterPro" id="IPR027417">
    <property type="entry name" value="P-loop_NTPase"/>
</dbReference>
<feature type="compositionally biased region" description="Low complexity" evidence="17">
    <location>
        <begin position="371"/>
        <end position="385"/>
    </location>
</feature>
<dbReference type="GO" id="GO:0016787">
    <property type="term" value="F:hydrolase activity"/>
    <property type="evidence" value="ECO:0007669"/>
    <property type="project" value="UniProtKB-KW"/>
</dbReference>
<dbReference type="Pfam" id="PF25875">
    <property type="entry name" value="WHD_Rad26_CSB"/>
    <property type="match status" value="1"/>
</dbReference>
<evidence type="ECO:0000259" key="20">
    <source>
        <dbReference type="PROSITE" id="PS51194"/>
    </source>
</evidence>
<dbReference type="FunFam" id="3.30.300.20:FF:000006">
    <property type="entry name" value="40S ribosomal protein S3"/>
    <property type="match status" value="1"/>
</dbReference>
<dbReference type="GO" id="GO:0003723">
    <property type="term" value="F:RNA binding"/>
    <property type="evidence" value="ECO:0007669"/>
    <property type="project" value="UniProtKB-UniRule"/>
</dbReference>
<organism evidence="22">
    <name type="scientific">Volvox carteri f. nagariensis</name>
    <dbReference type="NCBI Taxonomy" id="3068"/>
    <lineage>
        <taxon>Eukaryota</taxon>
        <taxon>Viridiplantae</taxon>
        <taxon>Chlorophyta</taxon>
        <taxon>core chlorophytes</taxon>
        <taxon>Chlorophyceae</taxon>
        <taxon>CS clade</taxon>
        <taxon>Chlamydomonadales</taxon>
        <taxon>Volvocaceae</taxon>
        <taxon>Volvox</taxon>
    </lineage>
</organism>
<evidence type="ECO:0000313" key="22">
    <source>
        <dbReference type="Proteomes" id="UP000001058"/>
    </source>
</evidence>
<dbReference type="GO" id="GO:0008094">
    <property type="term" value="F:ATP-dependent activity, acting on DNA"/>
    <property type="evidence" value="ECO:0007669"/>
    <property type="project" value="TreeGrafter"/>
</dbReference>
<evidence type="ECO:0008006" key="23">
    <source>
        <dbReference type="Google" id="ProtNLM"/>
    </source>
</evidence>
<dbReference type="InterPro" id="IPR015946">
    <property type="entry name" value="KH_dom-like_a/b"/>
</dbReference>
<dbReference type="InterPro" id="IPR018280">
    <property type="entry name" value="Ribosomal_uS3_CS"/>
</dbReference>
<evidence type="ECO:0000313" key="21">
    <source>
        <dbReference type="EMBL" id="EFJ53228.1"/>
    </source>
</evidence>
<dbReference type="Pfam" id="PF00189">
    <property type="entry name" value="Ribosomal_S3_C"/>
    <property type="match status" value="1"/>
</dbReference>
<keyword evidence="4" id="KW-0547">Nucleotide-binding</keyword>
<feature type="compositionally biased region" description="Gly residues" evidence="17">
    <location>
        <begin position="987"/>
        <end position="998"/>
    </location>
</feature>
<dbReference type="SUPFAM" id="SSF54821">
    <property type="entry name" value="Ribosomal protein S3 C-terminal domain"/>
    <property type="match status" value="1"/>
</dbReference>
<dbReference type="CDD" id="cd18000">
    <property type="entry name" value="DEXHc_ERCC6"/>
    <property type="match status" value="1"/>
</dbReference>
<dbReference type="GO" id="GO:0005634">
    <property type="term" value="C:nucleus"/>
    <property type="evidence" value="ECO:0007669"/>
    <property type="project" value="TreeGrafter"/>
</dbReference>
<dbReference type="InterPro" id="IPR005703">
    <property type="entry name" value="Ribosomal_uS3_euk/arc"/>
</dbReference>
<feature type="compositionally biased region" description="Low complexity" evidence="17">
    <location>
        <begin position="1199"/>
        <end position="1217"/>
    </location>
</feature>
<dbReference type="InterPro" id="IPR001650">
    <property type="entry name" value="Helicase_C-like"/>
</dbReference>
<evidence type="ECO:0000256" key="8">
    <source>
        <dbReference type="ARBA" id="ARBA00022840"/>
    </source>
</evidence>
<dbReference type="Gene3D" id="3.40.50.300">
    <property type="entry name" value="P-loop containing nucleotide triphosphate hydrolases"/>
    <property type="match status" value="1"/>
</dbReference>
<protein>
    <recommendedName>
        <fullName evidence="23">30S ribosomal protein S3, chloroplastic</fullName>
    </recommendedName>
</protein>
<feature type="region of interest" description="Disordered" evidence="17">
    <location>
        <begin position="1237"/>
        <end position="1272"/>
    </location>
</feature>
<dbReference type="OrthoDB" id="413460at2759"/>
<dbReference type="FunCoup" id="D8TIE9">
    <property type="interactions" value="1439"/>
</dbReference>
<feature type="region of interest" description="Disordered" evidence="17">
    <location>
        <begin position="176"/>
        <end position="438"/>
    </location>
</feature>
<feature type="compositionally biased region" description="Acidic residues" evidence="17">
    <location>
        <begin position="337"/>
        <end position="346"/>
    </location>
</feature>
<comment type="subcellular location">
    <subcellularLocation>
        <location evidence="1">Nucleus</location>
    </subcellularLocation>
</comment>
<dbReference type="CDD" id="cd02413">
    <property type="entry name" value="KH-II_40S_S3"/>
    <property type="match status" value="1"/>
</dbReference>
<dbReference type="InterPro" id="IPR001351">
    <property type="entry name" value="Ribosomal_uS3_C"/>
</dbReference>
<keyword evidence="6" id="KW-0378">Hydrolase</keyword>
<proteinExistence type="inferred from homology"/>
<keyword evidence="7" id="KW-0347">Helicase</keyword>
<feature type="compositionally biased region" description="Low complexity" evidence="17">
    <location>
        <begin position="1"/>
        <end position="12"/>
    </location>
</feature>
<evidence type="ECO:0000256" key="1">
    <source>
        <dbReference type="ARBA" id="ARBA00004123"/>
    </source>
</evidence>
<feature type="compositionally biased region" description="Acidic residues" evidence="17">
    <location>
        <begin position="214"/>
        <end position="223"/>
    </location>
</feature>
<dbReference type="RefSeq" id="XP_002946233.1">
    <property type="nucleotide sequence ID" value="XM_002946187.1"/>
</dbReference>
<feature type="region of interest" description="Disordered" evidence="17">
    <location>
        <begin position="1"/>
        <end position="24"/>
    </location>
</feature>
<dbReference type="InterPro" id="IPR004044">
    <property type="entry name" value="KH_dom_type_2"/>
</dbReference>
<dbReference type="InterPro" id="IPR014001">
    <property type="entry name" value="Helicase_ATP-bd"/>
</dbReference>
<keyword evidence="22" id="KW-1185">Reference proteome</keyword>
<feature type="compositionally biased region" description="Basic and acidic residues" evidence="17">
    <location>
        <begin position="195"/>
        <end position="213"/>
    </location>
</feature>
<dbReference type="GeneID" id="9625500"/>
<dbReference type="SMART" id="SM00490">
    <property type="entry name" value="HELICc"/>
    <property type="match status" value="1"/>
</dbReference>
<dbReference type="FunFam" id="3.30.1140.32:FF:000004">
    <property type="entry name" value="40S ribosomal protein S3"/>
    <property type="match status" value="1"/>
</dbReference>
<feature type="compositionally biased region" description="Low complexity" evidence="17">
    <location>
        <begin position="1237"/>
        <end position="1260"/>
    </location>
</feature>
<evidence type="ECO:0000256" key="7">
    <source>
        <dbReference type="ARBA" id="ARBA00022806"/>
    </source>
</evidence>
<feature type="compositionally biased region" description="Low complexity" evidence="17">
    <location>
        <begin position="1033"/>
        <end position="1048"/>
    </location>
</feature>
<feature type="compositionally biased region" description="Low complexity" evidence="17">
    <location>
        <begin position="264"/>
        <end position="278"/>
    </location>
</feature>
<dbReference type="PROSITE" id="PS00548">
    <property type="entry name" value="RIBOSOMAL_S3"/>
    <property type="match status" value="1"/>
</dbReference>
<reference evidence="21 22" key="1">
    <citation type="journal article" date="2010" name="Science">
        <title>Genomic analysis of organismal complexity in the multicellular green alga Volvox carteri.</title>
        <authorList>
            <person name="Prochnik S.E."/>
            <person name="Umen J."/>
            <person name="Nedelcu A.M."/>
            <person name="Hallmann A."/>
            <person name="Miller S.M."/>
            <person name="Nishii I."/>
            <person name="Ferris P."/>
            <person name="Kuo A."/>
            <person name="Mitros T."/>
            <person name="Fritz-Laylin L.K."/>
            <person name="Hellsten U."/>
            <person name="Chapman J."/>
            <person name="Simakov O."/>
            <person name="Rensing S.A."/>
            <person name="Terry A."/>
            <person name="Pangilinan J."/>
            <person name="Kapitonov V."/>
            <person name="Jurka J."/>
            <person name="Salamov A."/>
            <person name="Shapiro H."/>
            <person name="Schmutz J."/>
            <person name="Grimwood J."/>
            <person name="Lindquist E."/>
            <person name="Lucas S."/>
            <person name="Grigoriev I.V."/>
            <person name="Schmitt R."/>
            <person name="Kirk D."/>
            <person name="Rokhsar D.S."/>
        </authorList>
    </citation>
    <scope>NUCLEOTIDE SEQUENCE [LARGE SCALE GENOMIC DNA]</scope>
    <source>
        <strain evidence="22">f. Nagariensis / Eve</strain>
    </source>
</reference>
<dbReference type="CDD" id="cd22254">
    <property type="entry name" value="CSB_WHD"/>
    <property type="match status" value="1"/>
</dbReference>
<dbReference type="PANTHER" id="PTHR45629">
    <property type="entry name" value="SNF2/RAD54 FAMILY MEMBER"/>
    <property type="match status" value="1"/>
</dbReference>
<dbReference type="SMART" id="SM00487">
    <property type="entry name" value="DEXDc"/>
    <property type="match status" value="1"/>
</dbReference>
<dbReference type="KEGG" id="vcn:VOLCADRAFT_120230"/>
<dbReference type="InterPro" id="IPR009019">
    <property type="entry name" value="KH_sf_prok-type"/>
</dbReference>
<dbReference type="InterPro" id="IPR049730">
    <property type="entry name" value="SNF2/RAD54-like_C"/>
</dbReference>
<feature type="domain" description="Helicase C-terminal" evidence="20">
    <location>
        <begin position="780"/>
        <end position="935"/>
    </location>
</feature>
<dbReference type="NCBIfam" id="NF003219">
    <property type="entry name" value="PRK04191.1"/>
    <property type="match status" value="1"/>
</dbReference>
<dbReference type="InterPro" id="IPR038718">
    <property type="entry name" value="SNF2-like_sf"/>
</dbReference>
<dbReference type="InterPro" id="IPR036419">
    <property type="entry name" value="Ribosomal_S3_C_sf"/>
</dbReference>
<dbReference type="GO" id="GO:0015935">
    <property type="term" value="C:small ribosomal subunit"/>
    <property type="evidence" value="ECO:0007669"/>
    <property type="project" value="InterPro"/>
</dbReference>
<dbReference type="STRING" id="3068.D8TIE9"/>
<dbReference type="SUPFAM" id="SSF54814">
    <property type="entry name" value="Prokaryotic type KH domain (KH-domain type II)"/>
    <property type="match status" value="1"/>
</dbReference>
<feature type="compositionally biased region" description="Low complexity" evidence="17">
    <location>
        <begin position="298"/>
        <end position="311"/>
    </location>
</feature>
<feature type="region of interest" description="Disordered" evidence="17">
    <location>
        <begin position="986"/>
        <end position="1100"/>
    </location>
</feature>
<dbReference type="GO" id="GO:0006283">
    <property type="term" value="P:transcription-coupled nucleotide-excision repair"/>
    <property type="evidence" value="ECO:0007669"/>
    <property type="project" value="TreeGrafter"/>
</dbReference>
<dbReference type="InterPro" id="IPR000330">
    <property type="entry name" value="SNF2_N"/>
</dbReference>
<evidence type="ECO:0000256" key="6">
    <source>
        <dbReference type="ARBA" id="ARBA00022801"/>
    </source>
</evidence>
<dbReference type="InterPro" id="IPR058951">
    <property type="entry name" value="WHD_Rad26_CSB-like"/>
</dbReference>
<evidence type="ECO:0000256" key="17">
    <source>
        <dbReference type="SAM" id="MobiDB-lite"/>
    </source>
</evidence>
<dbReference type="InParanoid" id="D8TIE9"/>
<dbReference type="EMBL" id="GL378323">
    <property type="protein sequence ID" value="EFJ53228.1"/>
    <property type="molecule type" value="Genomic_DNA"/>
</dbReference>
<keyword evidence="14 16" id="KW-0687">Ribonucleoprotein</keyword>
<sequence>MSPHGQQHQQQEGHQRPGLTLVETEKDRRIRLGLLTPFDRLAGFERKHRAAGFGSLRHLGRPELRPEEAAALTRSGRPVGQVIAEAGRVALEARTSRRMAQFLEPEQLPQQERDVRRVPQHFWRQAASSHSAGGTSRLRRKSTLPRANTAEARAAARAARRAERRTVAAAAAAIGGSVAGGDGSEGAGDGGGSDGIRRRENERRKGGRRREEEVGGEDEEGEREGEGQRRRRRRTTRSGQAAGGGEAGVHPGVAGGGGGGSGGDAEASASVTSSAESAGEGEDHSNFSDELADGGSSGSESYGGTSCSAAAADDDDEGDSEVGAAGDRGDPSSYDDSLYDDADEDFYQERLRRSRAAAAAASAGGGGGHGAMHSSAAAAAASGPPRQRRRRQRQRQTAGYAHLRNGDPDERQHEQHLGEGPKVPAEEEEEEEEEEDVVFEGGFRVPSRLYGRLFDYQQTAVKWLWELHTQRAGGILGDEMGLGKTVQVIAYLAGLHHSGLYRPSLIVCPATVLRQWMRELRSWWPPFRVVLLHESGRSPPAAATAVRPDRPALLEVALSSPSGLVLTTYDNLRLQRDLLLRVRWGVAVLDEGHKIRNPDSEITLVCKQLHTVHRLIMSGSPIQNRLSELWSLFDFIFPGKLGTLPVFQAQFAVPIQVGGYSNASSLQVTTAYKCAVVLRDLTAPYLLRRRKADVAAQLPAKMEQVLFCTLVSEQLELYRAYLASTEVGEILEGSRRALCGIDILRKICNHPDLLERVTAQDAEDYGNPARSGKLRVAERVLTSWHTARQKALLFCQTQQMLDILEKLVAGRGWSYHRMDGGTPVAVRPRLIDDFNTNPDVFVFLLTTKVGGLGVNLTGATRVMLYDPDWNPSTDIQARERAWRIGQSHSVTIYRLITAGTIEEKIYHRQIYKSFLTNKVLRDPRQKRFFTARDISELFVLGPEYRKGASAAAAAAAGGDGGGGTGSLVDTETARIFGATLDMQDALRGGGSGGGGGSGKNRKGLSSTAAAAAALRRRGERDGEDGDGSGGGAATTAAPSGPGPGLSSRCPHQGPDGGSAQRAGWGRSSAAGQSAAAAAGGGAYDAGDEDEVHDGGGGAEADESRVLRELLDGGAGIRGLVDHSKIEGANDPEVIAVHAEAQRVAQRAAEALRRSRLACAAASIATPTWTGRHGRAGAPQLATAAAAPSPPWGGGTCRTQPAQAQPRQQQQQQQQQQRGVESSAALLAQIRSRQQDIRSAAAAASRGADATAGASTSTSGRSHGGGDCSSAGGTAAERLAGELVSFLEEHGGLVGSEELVEAFRSRVVSEQMPLFKQVLRQVAGLRRRAGGGEWVLKPAFATARVPAGLGGGEVASGVAQAQNLLAKMAVQISKKRKFVADGVFYAELNELLTRELAEDGYSGVEVRVTPMRTEIIIRATRTQNVLGEKGRRIRELTSVVQKRFNFPADSVELYAEKVLDRGLCAVAQAESLRYKLLGGLAVRRACYGVLRFVMESGAKGCEVIVSGKLRAARAKSMKFKDGYMVSSGNPAKVYIDAAVRHVLLRQGVLGIKVKIMKDWDPTGKRGPRTPLPDVVKVLEPKEEEIFQEKPHIGKEDM</sequence>
<dbReference type="GO" id="GO:0006412">
    <property type="term" value="P:translation"/>
    <property type="evidence" value="ECO:0007669"/>
    <property type="project" value="InterPro"/>
</dbReference>
<keyword evidence="13" id="KW-0539">Nucleus</keyword>
<feature type="compositionally biased region" description="Acidic residues" evidence="17">
    <location>
        <begin position="426"/>
        <end position="438"/>
    </location>
</feature>
<feature type="domain" description="KH type-2" evidence="18">
    <location>
        <begin position="1387"/>
        <end position="1458"/>
    </location>
</feature>
<evidence type="ECO:0000256" key="3">
    <source>
        <dbReference type="ARBA" id="ARBA00010761"/>
    </source>
</evidence>
<dbReference type="GO" id="GO:0003735">
    <property type="term" value="F:structural constituent of ribosome"/>
    <property type="evidence" value="ECO:0007669"/>
    <property type="project" value="InterPro"/>
</dbReference>
<feature type="compositionally biased region" description="Gly residues" evidence="17">
    <location>
        <begin position="241"/>
        <end position="263"/>
    </location>
</feature>
<evidence type="ECO:0000256" key="2">
    <source>
        <dbReference type="ARBA" id="ARBA00007025"/>
    </source>
</evidence>
<name>D8TIE9_VOLCA</name>
<evidence type="ECO:0000259" key="18">
    <source>
        <dbReference type="PROSITE" id="PS50823"/>
    </source>
</evidence>
<feature type="region of interest" description="Disordered" evidence="17">
    <location>
        <begin position="124"/>
        <end position="159"/>
    </location>
</feature>